<name>A0A0C1LCN3_9BACT</name>
<comment type="similarity">
    <text evidence="4 6">Belongs to the kynureninase family.</text>
</comment>
<dbReference type="GO" id="GO:0030170">
    <property type="term" value="F:pyridoxal phosphate binding"/>
    <property type="evidence" value="ECO:0007669"/>
    <property type="project" value="UniProtKB-UniRule"/>
</dbReference>
<dbReference type="Gene3D" id="3.90.1150.10">
    <property type="entry name" value="Aspartate Aminotransferase, domain 1"/>
    <property type="match status" value="1"/>
</dbReference>
<protein>
    <recommendedName>
        <fullName evidence="4 5">Kynureninase</fullName>
        <ecNumber evidence="4 5">3.7.1.3</ecNumber>
    </recommendedName>
    <alternativeName>
        <fullName evidence="4">L-kynurenine hydrolase</fullName>
    </alternativeName>
</protein>
<feature type="binding site" evidence="4">
    <location>
        <position position="103"/>
    </location>
    <ligand>
        <name>pyridoxal 5'-phosphate</name>
        <dbReference type="ChEBI" id="CHEBI:597326"/>
    </ligand>
</feature>
<feature type="binding site" evidence="4">
    <location>
        <position position="241"/>
    </location>
    <ligand>
        <name>pyridoxal 5'-phosphate</name>
        <dbReference type="ChEBI" id="CHEBI:597326"/>
    </ligand>
</feature>
<evidence type="ECO:0000256" key="2">
    <source>
        <dbReference type="ARBA" id="ARBA00022801"/>
    </source>
</evidence>
<evidence type="ECO:0000256" key="5">
    <source>
        <dbReference type="NCBIfam" id="TIGR01814"/>
    </source>
</evidence>
<dbReference type="HAMAP" id="MF_01970">
    <property type="entry name" value="Kynureninase"/>
    <property type="match status" value="1"/>
</dbReference>
<dbReference type="InterPro" id="IPR015422">
    <property type="entry name" value="PyrdxlP-dep_Trfase_small"/>
</dbReference>
<comment type="caution">
    <text evidence="7">The sequence shown here is derived from an EMBL/GenBank/DDBJ whole genome shotgun (WGS) entry which is preliminary data.</text>
</comment>
<evidence type="ECO:0000256" key="6">
    <source>
        <dbReference type="PIRNR" id="PIRNR038800"/>
    </source>
</evidence>
<dbReference type="GO" id="GO:0009435">
    <property type="term" value="P:NAD+ biosynthetic process"/>
    <property type="evidence" value="ECO:0007669"/>
    <property type="project" value="UniProtKB-UniRule"/>
</dbReference>
<feature type="modified residue" description="N6-(pyridoxal phosphate)lysine" evidence="4">
    <location>
        <position position="242"/>
    </location>
</feature>
<dbReference type="PANTHER" id="PTHR14084:SF0">
    <property type="entry name" value="KYNURENINASE"/>
    <property type="match status" value="1"/>
</dbReference>
<feature type="binding site" evidence="4">
    <location>
        <position position="219"/>
    </location>
    <ligand>
        <name>pyridoxal 5'-phosphate</name>
        <dbReference type="ChEBI" id="CHEBI:597326"/>
    </ligand>
</feature>
<keyword evidence="3 4" id="KW-0663">Pyridoxal phosphate</keyword>
<evidence type="ECO:0000313" key="7">
    <source>
        <dbReference type="EMBL" id="KIC93268.1"/>
    </source>
</evidence>
<dbReference type="FunFam" id="3.40.640.10:FF:000031">
    <property type="entry name" value="Kynureninase"/>
    <property type="match status" value="1"/>
</dbReference>
<dbReference type="PANTHER" id="PTHR14084">
    <property type="entry name" value="KYNURENINASE"/>
    <property type="match status" value="1"/>
</dbReference>
<keyword evidence="8" id="KW-1185">Reference proteome</keyword>
<dbReference type="NCBIfam" id="TIGR01814">
    <property type="entry name" value="kynureninase"/>
    <property type="match status" value="1"/>
</dbReference>
<evidence type="ECO:0000313" key="8">
    <source>
        <dbReference type="Proteomes" id="UP000031408"/>
    </source>
</evidence>
<accession>A0A0C1LCN3</accession>
<feature type="binding site" evidence="4">
    <location>
        <position position="104"/>
    </location>
    <ligand>
        <name>pyridoxal 5'-phosphate</name>
        <dbReference type="ChEBI" id="CHEBI:597326"/>
    </ligand>
</feature>
<dbReference type="GO" id="GO:0005737">
    <property type="term" value="C:cytoplasm"/>
    <property type="evidence" value="ECO:0007669"/>
    <property type="project" value="UniProtKB-UniRule"/>
</dbReference>
<proteinExistence type="inferred from homology"/>
<feature type="binding site" evidence="4">
    <location>
        <position position="300"/>
    </location>
    <ligand>
        <name>pyridoxal 5'-phosphate</name>
        <dbReference type="ChEBI" id="CHEBI:597326"/>
    </ligand>
</feature>
<feature type="binding site" evidence="4">
    <location>
        <position position="216"/>
    </location>
    <ligand>
        <name>pyridoxal 5'-phosphate</name>
        <dbReference type="ChEBI" id="CHEBI:597326"/>
    </ligand>
</feature>
<dbReference type="InterPro" id="IPR010111">
    <property type="entry name" value="Kynureninase"/>
</dbReference>
<dbReference type="GO" id="GO:0030429">
    <property type="term" value="F:kynureninase activity"/>
    <property type="evidence" value="ECO:0007669"/>
    <property type="project" value="UniProtKB-UniRule"/>
</dbReference>
<dbReference type="SUPFAM" id="SSF53383">
    <property type="entry name" value="PLP-dependent transferases"/>
    <property type="match status" value="1"/>
</dbReference>
<dbReference type="InterPro" id="IPR015424">
    <property type="entry name" value="PyrdxlP-dep_Trfase"/>
</dbReference>
<comment type="subunit">
    <text evidence="4 6">Homodimer.</text>
</comment>
<dbReference type="GO" id="GO:0019805">
    <property type="term" value="P:quinolinate biosynthetic process"/>
    <property type="evidence" value="ECO:0007669"/>
    <property type="project" value="UniProtKB-UniRule"/>
</dbReference>
<comment type="pathway">
    <text evidence="4 6">Cofactor biosynthesis; NAD(+) biosynthesis; quinolinate from L-kynurenine: step 2/3.</text>
</comment>
<dbReference type="EC" id="3.7.1.3" evidence="4 5"/>
<dbReference type="Pfam" id="PF22580">
    <property type="entry name" value="KYNU_C"/>
    <property type="match status" value="1"/>
</dbReference>
<dbReference type="Proteomes" id="UP000031408">
    <property type="component" value="Unassembled WGS sequence"/>
</dbReference>
<dbReference type="OrthoDB" id="9812626at2"/>
<dbReference type="InterPro" id="IPR015421">
    <property type="entry name" value="PyrdxlP-dep_Trfase_major"/>
</dbReference>
<sequence>MNNSQAYAKQLDAQDPLRSFREEFIIPTVNDTEQVYFLGNSLGLQPKRTAGYVDRVLKQWARYGVEAFFMGDDPWLDYHDHLILPLSGIVGALPSELTVMNQLTVNLHLMMVSFYRPSGRRKKIICEAKAFPSDQYMLETHVKHLGLSPEDIIIEVSPHEGEYLIRHDDIISAIESCGDELALVLWGGVNYYTGQVFDMAAITRAAHGVGALAGFDLAHAAGNIELRLHTWNVDFACWCSYKYLNSGPGAMGAAYIHERYHKNPSIPRLAGWWGYEKSTRFKMEKGFIPAGSAEGWQLSTPSPILYAAHRASLEIFAEAGFERLIQKGQQMSSYLLFLLHQLQSRPGTRRIEILTPGNTPEKGCQVSLLIPVHGKRVFEQLTEAGFFADWREPDVIRVAPVPLYNRYEEIWKFVSVIETALAALPDSQ</sequence>
<evidence type="ECO:0000256" key="1">
    <source>
        <dbReference type="ARBA" id="ARBA00022642"/>
    </source>
</evidence>
<comment type="caution">
    <text evidence="4">Lacks conserved residue(s) required for the propagation of feature annotation.</text>
</comment>
<keyword evidence="1 4" id="KW-0662">Pyridine nucleotide biosynthesis</keyword>
<keyword evidence="2 4" id="KW-0378">Hydrolase</keyword>
<dbReference type="RefSeq" id="WP_039142558.1">
    <property type="nucleotide sequence ID" value="NZ_JSVC01000021.1"/>
</dbReference>
<feature type="binding site" evidence="4">
    <location>
        <begin position="131"/>
        <end position="134"/>
    </location>
    <ligand>
        <name>pyridoxal 5'-phosphate</name>
        <dbReference type="ChEBI" id="CHEBI:597326"/>
    </ligand>
</feature>
<organism evidence="7 8">
    <name type="scientific">Flavihumibacter solisilvae</name>
    <dbReference type="NCBI Taxonomy" id="1349421"/>
    <lineage>
        <taxon>Bacteria</taxon>
        <taxon>Pseudomonadati</taxon>
        <taxon>Bacteroidota</taxon>
        <taxon>Chitinophagia</taxon>
        <taxon>Chitinophagales</taxon>
        <taxon>Chitinophagaceae</taxon>
        <taxon>Flavihumibacter</taxon>
    </lineage>
</organism>
<comment type="pathway">
    <text evidence="4 6">Amino-acid degradation; L-kynurenine degradation; L-alanine and anthranilate from L-kynurenine: step 1/1.</text>
</comment>
<comment type="catalytic activity">
    <reaction evidence="4 6">
        <text>L-kynurenine + H2O = anthranilate + L-alanine + H(+)</text>
        <dbReference type="Rhea" id="RHEA:16813"/>
        <dbReference type="ChEBI" id="CHEBI:15377"/>
        <dbReference type="ChEBI" id="CHEBI:15378"/>
        <dbReference type="ChEBI" id="CHEBI:16567"/>
        <dbReference type="ChEBI" id="CHEBI:57959"/>
        <dbReference type="ChEBI" id="CHEBI:57972"/>
        <dbReference type="EC" id="3.7.1.3"/>
    </reaction>
</comment>
<dbReference type="UniPathway" id="UPA00253">
    <property type="reaction ID" value="UER00329"/>
</dbReference>
<dbReference type="STRING" id="1349421.OI18_18640"/>
<dbReference type="EMBL" id="JSVC01000021">
    <property type="protein sequence ID" value="KIC93268.1"/>
    <property type="molecule type" value="Genomic_DNA"/>
</dbReference>
<feature type="binding site" evidence="4">
    <location>
        <position position="272"/>
    </location>
    <ligand>
        <name>pyridoxal 5'-phosphate</name>
        <dbReference type="ChEBI" id="CHEBI:597326"/>
    </ligand>
</feature>
<dbReference type="Gene3D" id="3.40.640.10">
    <property type="entry name" value="Type I PLP-dependent aspartate aminotransferase-like (Major domain)"/>
    <property type="match status" value="1"/>
</dbReference>
<dbReference type="GO" id="GO:0043420">
    <property type="term" value="P:anthranilate metabolic process"/>
    <property type="evidence" value="ECO:0007669"/>
    <property type="project" value="TreeGrafter"/>
</dbReference>
<dbReference type="PIRSF" id="PIRSF038800">
    <property type="entry name" value="KYNU"/>
    <property type="match status" value="1"/>
</dbReference>
<comment type="cofactor">
    <cofactor evidence="4 6">
        <name>pyridoxal 5'-phosphate</name>
        <dbReference type="ChEBI" id="CHEBI:597326"/>
    </cofactor>
</comment>
<gene>
    <name evidence="4" type="primary">kynU</name>
    <name evidence="7" type="ORF">OI18_18640</name>
</gene>
<comment type="function">
    <text evidence="4 6">Catalyzes the cleavage of L-kynurenine (L-Kyn) and L-3-hydroxykynurenine (L-3OHKyn) into anthranilic acid (AA) and 3-hydroxyanthranilic acid (3-OHAA), respectively.</text>
</comment>
<dbReference type="AlphaFoldDB" id="A0A0C1LCN3"/>
<comment type="catalytic activity">
    <reaction evidence="6">
        <text>3-hydroxy-L-kynurenine + H2O = 3-hydroxyanthranilate + L-alanine + H(+)</text>
        <dbReference type="Rhea" id="RHEA:25143"/>
        <dbReference type="ChEBI" id="CHEBI:15377"/>
        <dbReference type="ChEBI" id="CHEBI:15378"/>
        <dbReference type="ChEBI" id="CHEBI:36559"/>
        <dbReference type="ChEBI" id="CHEBI:57972"/>
        <dbReference type="ChEBI" id="CHEBI:58125"/>
        <dbReference type="EC" id="3.7.1.3"/>
    </reaction>
</comment>
<dbReference type="GO" id="GO:0097053">
    <property type="term" value="P:L-kynurenine catabolic process"/>
    <property type="evidence" value="ECO:0007669"/>
    <property type="project" value="UniProtKB-UniRule"/>
</dbReference>
<evidence type="ECO:0000256" key="3">
    <source>
        <dbReference type="ARBA" id="ARBA00022898"/>
    </source>
</evidence>
<reference evidence="7 8" key="1">
    <citation type="submission" date="2014-11" db="EMBL/GenBank/DDBJ databases">
        <title>Genome sequence of Flavihumibacter solisilvae 3-3.</title>
        <authorList>
            <person name="Zhou G."/>
            <person name="Li M."/>
            <person name="Wang G."/>
        </authorList>
    </citation>
    <scope>NUCLEOTIDE SEQUENCE [LARGE SCALE GENOMIC DNA]</scope>
    <source>
        <strain evidence="7 8">3-3</strain>
    </source>
</reference>
<dbReference type="GO" id="GO:0019441">
    <property type="term" value="P:L-tryptophan catabolic process to kynurenine"/>
    <property type="evidence" value="ECO:0007669"/>
    <property type="project" value="TreeGrafter"/>
</dbReference>
<evidence type="ECO:0000256" key="4">
    <source>
        <dbReference type="HAMAP-Rule" id="MF_01970"/>
    </source>
</evidence>
<dbReference type="UniPathway" id="UPA00334">
    <property type="reaction ID" value="UER00455"/>
</dbReference>